<feature type="domain" description="Peptidase C45 hydrolase" evidence="1">
    <location>
        <begin position="106"/>
        <end position="333"/>
    </location>
</feature>
<dbReference type="Pfam" id="PF03417">
    <property type="entry name" value="AAT"/>
    <property type="match status" value="1"/>
</dbReference>
<evidence type="ECO:0000259" key="1">
    <source>
        <dbReference type="Pfam" id="PF03417"/>
    </source>
</evidence>
<dbReference type="EMBL" id="CABFNQ020000633">
    <property type="protein sequence ID" value="CAH0020170.1"/>
    <property type="molecule type" value="Genomic_DNA"/>
</dbReference>
<name>A0A9N9YJE3_9HYPO</name>
<dbReference type="Gene3D" id="3.60.60.10">
    <property type="entry name" value="Penicillin V Acylase, Chain A"/>
    <property type="match status" value="1"/>
</dbReference>
<organism evidence="2 3">
    <name type="scientific">Clonostachys rhizophaga</name>
    <dbReference type="NCBI Taxonomy" id="160324"/>
    <lineage>
        <taxon>Eukaryota</taxon>
        <taxon>Fungi</taxon>
        <taxon>Dikarya</taxon>
        <taxon>Ascomycota</taxon>
        <taxon>Pezizomycotina</taxon>
        <taxon>Sordariomycetes</taxon>
        <taxon>Hypocreomycetidae</taxon>
        <taxon>Hypocreales</taxon>
        <taxon>Bionectriaceae</taxon>
        <taxon>Clonostachys</taxon>
    </lineage>
</organism>
<dbReference type="OrthoDB" id="189997at2759"/>
<dbReference type="InterPro" id="IPR005079">
    <property type="entry name" value="Peptidase_C45_hydrolase"/>
</dbReference>
<protein>
    <recommendedName>
        <fullName evidence="1">Peptidase C45 hydrolase domain-containing protein</fullName>
    </recommendedName>
</protein>
<sequence length="346" mass="38324">MLTVECSGTPYEIGQSHGSLAKEQIGRCVDFYARHFWQQSKQTWVQVQETARRFEQNIKSNWPLYHDEIRGIADGSSRDIMDIVALNVRTEIAFGLFSDGCTSLSWHGKEGGKLGQNWDWMPEQKQNLLILRIKGDGKRPSIAMVTEAGIIGKIGFNDHGVGVCLNAIRTKGCNPEKLPVHLGLRMALESSSAAEAADRMEAIGMASSAHIMIADESQAIGFEFTATTFARLPMDANKCVVHSNHLLGDHPNVYEPGWLKDSPLRVDIMNGLVTRLAENTSEPTFEEFGRLFEDEQNYPAAICRKLEGDSGAETLFNIVMDLKNKVGVVKLGRPVAVEETVNLSFL</sequence>
<dbReference type="NCBIfam" id="NF040521">
    <property type="entry name" value="C45_proenzyme"/>
    <property type="match status" value="1"/>
</dbReference>
<dbReference type="Proteomes" id="UP000696573">
    <property type="component" value="Unassembled WGS sequence"/>
</dbReference>
<dbReference type="Gene3D" id="1.10.10.2120">
    <property type="match status" value="1"/>
</dbReference>
<reference evidence="2" key="1">
    <citation type="submission" date="2021-10" db="EMBL/GenBank/DDBJ databases">
        <authorList>
            <person name="Piombo E."/>
        </authorList>
    </citation>
    <scope>NUCLEOTIDE SEQUENCE</scope>
</reference>
<accession>A0A9N9YJE3</accession>
<dbReference type="PANTHER" id="PTHR34180:SF1">
    <property type="entry name" value="BETA-ALANYL-DOPAMINE_CARCININE HYDROLASE"/>
    <property type="match status" value="1"/>
</dbReference>
<comment type="caution">
    <text evidence="2">The sequence shown here is derived from an EMBL/GenBank/DDBJ whole genome shotgun (WGS) entry which is preliminary data.</text>
</comment>
<evidence type="ECO:0000313" key="2">
    <source>
        <dbReference type="EMBL" id="CAH0020170.1"/>
    </source>
</evidence>
<dbReference type="AlphaFoldDB" id="A0A9N9YJE3"/>
<keyword evidence="3" id="KW-1185">Reference proteome</keyword>
<gene>
    <name evidence="2" type="ORF">CRHIZ90672A_00017979</name>
</gene>
<dbReference type="InterPro" id="IPR047794">
    <property type="entry name" value="C45_proenzyme-like"/>
</dbReference>
<dbReference type="PANTHER" id="PTHR34180">
    <property type="entry name" value="PEPTIDASE C45"/>
    <property type="match status" value="1"/>
</dbReference>
<evidence type="ECO:0000313" key="3">
    <source>
        <dbReference type="Proteomes" id="UP000696573"/>
    </source>
</evidence>
<proteinExistence type="predicted"/>
<dbReference type="InterPro" id="IPR047801">
    <property type="entry name" value="Peptidase_C45"/>
</dbReference>